<accession>G2QY33</accession>
<gene>
    <name evidence="1" type="ORF">THITE_2112202</name>
</gene>
<dbReference type="KEGG" id="ttt:THITE_2112202"/>
<dbReference type="RefSeq" id="XP_003651663.1">
    <property type="nucleotide sequence ID" value="XM_003651615.1"/>
</dbReference>
<dbReference type="AlphaFoldDB" id="G2QY33"/>
<protein>
    <submittedName>
        <fullName evidence="1">Uncharacterized protein</fullName>
    </submittedName>
</protein>
<evidence type="ECO:0000313" key="2">
    <source>
        <dbReference type="Proteomes" id="UP000008181"/>
    </source>
</evidence>
<dbReference type="EMBL" id="CP003010">
    <property type="protein sequence ID" value="AEO65327.1"/>
    <property type="molecule type" value="Genomic_DNA"/>
</dbReference>
<sequence>MADQDMLETGVCLDSRHSYEGPSLPASDLVQRSAAAYVTGKGIKNRAEKQEDSVAGAIAAAHSIPLRRSPLRLCLP</sequence>
<name>G2QY33_THETT</name>
<evidence type="ECO:0000313" key="1">
    <source>
        <dbReference type="EMBL" id="AEO65327.1"/>
    </source>
</evidence>
<proteinExistence type="predicted"/>
<dbReference type="HOGENOM" id="CLU_2656179_0_0_1"/>
<dbReference type="GeneID" id="11518901"/>
<keyword evidence="2" id="KW-1185">Reference proteome</keyword>
<dbReference type="Proteomes" id="UP000008181">
    <property type="component" value="Chromosome 2"/>
</dbReference>
<organism evidence="1 2">
    <name type="scientific">Thermothielavioides terrestris (strain ATCC 38088 / NRRL 8126)</name>
    <name type="common">Thielavia terrestris</name>
    <dbReference type="NCBI Taxonomy" id="578455"/>
    <lineage>
        <taxon>Eukaryota</taxon>
        <taxon>Fungi</taxon>
        <taxon>Dikarya</taxon>
        <taxon>Ascomycota</taxon>
        <taxon>Pezizomycotina</taxon>
        <taxon>Sordariomycetes</taxon>
        <taxon>Sordariomycetidae</taxon>
        <taxon>Sordariales</taxon>
        <taxon>Chaetomiaceae</taxon>
        <taxon>Thermothielavioides</taxon>
        <taxon>Thermothielavioides terrestris</taxon>
    </lineage>
</organism>
<reference evidence="1 2" key="1">
    <citation type="journal article" date="2011" name="Nat. Biotechnol.">
        <title>Comparative genomic analysis of the thermophilic biomass-degrading fungi Myceliophthora thermophila and Thielavia terrestris.</title>
        <authorList>
            <person name="Berka R.M."/>
            <person name="Grigoriev I.V."/>
            <person name="Otillar R."/>
            <person name="Salamov A."/>
            <person name="Grimwood J."/>
            <person name="Reid I."/>
            <person name="Ishmael N."/>
            <person name="John T."/>
            <person name="Darmond C."/>
            <person name="Moisan M.-C."/>
            <person name="Henrissat B."/>
            <person name="Coutinho P.M."/>
            <person name="Lombard V."/>
            <person name="Natvig D.O."/>
            <person name="Lindquist E."/>
            <person name="Schmutz J."/>
            <person name="Lucas S."/>
            <person name="Harris P."/>
            <person name="Powlowski J."/>
            <person name="Bellemare A."/>
            <person name="Taylor D."/>
            <person name="Butler G."/>
            <person name="de Vries R.P."/>
            <person name="Allijn I.E."/>
            <person name="van den Brink J."/>
            <person name="Ushinsky S."/>
            <person name="Storms R."/>
            <person name="Powell A.J."/>
            <person name="Paulsen I.T."/>
            <person name="Elbourne L.D.H."/>
            <person name="Baker S.E."/>
            <person name="Magnuson J."/>
            <person name="LaBoissiere S."/>
            <person name="Clutterbuck A.J."/>
            <person name="Martinez D."/>
            <person name="Wogulis M."/>
            <person name="de Leon A.L."/>
            <person name="Rey M.W."/>
            <person name="Tsang A."/>
        </authorList>
    </citation>
    <scope>NUCLEOTIDE SEQUENCE [LARGE SCALE GENOMIC DNA]</scope>
    <source>
        <strain evidence="2">ATCC 38088 / NRRL 8126</strain>
    </source>
</reference>